<sequence>MVNALSFRDTPFPANSTSNRWPFLYTDTISPCASTMTWLL</sequence>
<dbReference type="InterPro" id="IPR001148">
    <property type="entry name" value="CA_dom"/>
</dbReference>
<feature type="domain" description="Alpha-carbonic anhydrase" evidence="1">
    <location>
        <begin position="1"/>
        <end position="40"/>
    </location>
</feature>
<organism evidence="2">
    <name type="scientific">Anguilla anguilla</name>
    <name type="common">European freshwater eel</name>
    <name type="synonym">Muraena anguilla</name>
    <dbReference type="NCBI Taxonomy" id="7936"/>
    <lineage>
        <taxon>Eukaryota</taxon>
        <taxon>Metazoa</taxon>
        <taxon>Chordata</taxon>
        <taxon>Craniata</taxon>
        <taxon>Vertebrata</taxon>
        <taxon>Euteleostomi</taxon>
        <taxon>Actinopterygii</taxon>
        <taxon>Neopterygii</taxon>
        <taxon>Teleostei</taxon>
        <taxon>Anguilliformes</taxon>
        <taxon>Anguillidae</taxon>
        <taxon>Anguilla</taxon>
    </lineage>
</organism>
<protein>
    <recommendedName>
        <fullName evidence="1">Alpha-carbonic anhydrase domain-containing protein</fullName>
    </recommendedName>
</protein>
<evidence type="ECO:0000259" key="1">
    <source>
        <dbReference type="PROSITE" id="PS51144"/>
    </source>
</evidence>
<dbReference type="EMBL" id="GBXM01050081">
    <property type="protein sequence ID" value="JAH58496.1"/>
    <property type="molecule type" value="Transcribed_RNA"/>
</dbReference>
<reference evidence="2" key="1">
    <citation type="submission" date="2014-11" db="EMBL/GenBank/DDBJ databases">
        <authorList>
            <person name="Amaro Gonzalez C."/>
        </authorList>
    </citation>
    <scope>NUCLEOTIDE SEQUENCE</scope>
</reference>
<proteinExistence type="predicted"/>
<name>A0A0E9TY77_ANGAN</name>
<evidence type="ECO:0000313" key="2">
    <source>
        <dbReference type="EMBL" id="JAH58496.1"/>
    </source>
</evidence>
<reference evidence="2" key="2">
    <citation type="journal article" date="2015" name="Fish Shellfish Immunol.">
        <title>Early steps in the European eel (Anguilla anguilla)-Vibrio vulnificus interaction in the gills: Role of the RtxA13 toxin.</title>
        <authorList>
            <person name="Callol A."/>
            <person name="Pajuelo D."/>
            <person name="Ebbesson L."/>
            <person name="Teles M."/>
            <person name="MacKenzie S."/>
            <person name="Amaro C."/>
        </authorList>
    </citation>
    <scope>NUCLEOTIDE SEQUENCE</scope>
</reference>
<accession>A0A0E9TY77</accession>
<dbReference type="AlphaFoldDB" id="A0A0E9TY77"/>
<dbReference type="PROSITE" id="PS51144">
    <property type="entry name" value="ALPHA_CA_2"/>
    <property type="match status" value="1"/>
</dbReference>